<protein>
    <recommendedName>
        <fullName evidence="4 11">Lipid-A-disaccharide synthase</fullName>
        <ecNumber evidence="3 11">2.4.1.182</ecNumber>
    </recommendedName>
</protein>
<name>A0A4Q7DKD8_9PROT</name>
<evidence type="ECO:0000256" key="10">
    <source>
        <dbReference type="ARBA" id="ARBA00048975"/>
    </source>
</evidence>
<dbReference type="GO" id="GO:0016020">
    <property type="term" value="C:membrane"/>
    <property type="evidence" value="ECO:0007669"/>
    <property type="project" value="GOC"/>
</dbReference>
<keyword evidence="13" id="KW-1185">Reference proteome</keyword>
<evidence type="ECO:0000256" key="9">
    <source>
        <dbReference type="ARBA" id="ARBA00023098"/>
    </source>
</evidence>
<dbReference type="InterPro" id="IPR003835">
    <property type="entry name" value="Glyco_trans_19"/>
</dbReference>
<dbReference type="PANTHER" id="PTHR30372">
    <property type="entry name" value="LIPID-A-DISACCHARIDE SYNTHASE"/>
    <property type="match status" value="1"/>
</dbReference>
<dbReference type="PANTHER" id="PTHR30372:SF4">
    <property type="entry name" value="LIPID-A-DISACCHARIDE SYNTHASE, MITOCHONDRIAL-RELATED"/>
    <property type="match status" value="1"/>
</dbReference>
<keyword evidence="8 11" id="KW-0808">Transferase</keyword>
<comment type="pathway">
    <text evidence="11">Bacterial outer membrane biogenesis; LPS lipid A biosynthesis.</text>
</comment>
<dbReference type="OrthoDB" id="9801642at2"/>
<dbReference type="RefSeq" id="WP_130154623.1">
    <property type="nucleotide sequence ID" value="NZ_SCFB01000025.1"/>
</dbReference>
<proteinExistence type="inferred from homology"/>
<evidence type="ECO:0000256" key="4">
    <source>
        <dbReference type="ARBA" id="ARBA00020902"/>
    </source>
</evidence>
<dbReference type="HAMAP" id="MF_00392">
    <property type="entry name" value="LpxB"/>
    <property type="match status" value="1"/>
</dbReference>
<accession>A0A4Q7DKD8</accession>
<organism evidence="12 13">
    <name type="scientific">Candidatus Finniella inopinata</name>
    <dbReference type="NCBI Taxonomy" id="1696036"/>
    <lineage>
        <taxon>Bacteria</taxon>
        <taxon>Pseudomonadati</taxon>
        <taxon>Pseudomonadota</taxon>
        <taxon>Alphaproteobacteria</taxon>
        <taxon>Holosporales</taxon>
        <taxon>Candidatus Paracaedibacteraceae</taxon>
        <taxon>Candidatus Finniella</taxon>
    </lineage>
</organism>
<keyword evidence="6 11" id="KW-0441">Lipid A biosynthesis</keyword>
<dbReference type="Pfam" id="PF02684">
    <property type="entry name" value="LpxB"/>
    <property type="match status" value="1"/>
</dbReference>
<evidence type="ECO:0000256" key="8">
    <source>
        <dbReference type="ARBA" id="ARBA00022679"/>
    </source>
</evidence>
<dbReference type="GO" id="GO:0005543">
    <property type="term" value="F:phospholipid binding"/>
    <property type="evidence" value="ECO:0007669"/>
    <property type="project" value="TreeGrafter"/>
</dbReference>
<evidence type="ECO:0000313" key="12">
    <source>
        <dbReference type="EMBL" id="RZI45136.1"/>
    </source>
</evidence>
<evidence type="ECO:0000256" key="7">
    <source>
        <dbReference type="ARBA" id="ARBA00022676"/>
    </source>
</evidence>
<dbReference type="SUPFAM" id="SSF53756">
    <property type="entry name" value="UDP-Glycosyltransferase/glycogen phosphorylase"/>
    <property type="match status" value="1"/>
</dbReference>
<keyword evidence="9 11" id="KW-0443">Lipid metabolism</keyword>
<evidence type="ECO:0000256" key="3">
    <source>
        <dbReference type="ARBA" id="ARBA00012687"/>
    </source>
</evidence>
<evidence type="ECO:0000256" key="5">
    <source>
        <dbReference type="ARBA" id="ARBA00022516"/>
    </source>
</evidence>
<comment type="function">
    <text evidence="1 11">Condensation of UDP-2,3-diacylglucosamine and 2,3-diacylglucosamine-1-phosphate to form lipid A disaccharide, a precursor of lipid A, a phosphorylated glycolipid that anchors the lipopolysaccharide to the outer membrane of the cell.</text>
</comment>
<evidence type="ECO:0000256" key="1">
    <source>
        <dbReference type="ARBA" id="ARBA00002056"/>
    </source>
</evidence>
<comment type="similarity">
    <text evidence="2 11">Belongs to the LpxB family.</text>
</comment>
<comment type="caution">
    <text evidence="12">The sequence shown here is derived from an EMBL/GenBank/DDBJ whole genome shotgun (WGS) entry which is preliminary data.</text>
</comment>
<dbReference type="Proteomes" id="UP000293550">
    <property type="component" value="Unassembled WGS sequence"/>
</dbReference>
<dbReference type="GO" id="GO:0008915">
    <property type="term" value="F:lipid-A-disaccharide synthase activity"/>
    <property type="evidence" value="ECO:0007669"/>
    <property type="project" value="UniProtKB-UniRule"/>
</dbReference>
<dbReference type="UniPathway" id="UPA00973"/>
<dbReference type="EMBL" id="SCFB01000025">
    <property type="protein sequence ID" value="RZI45136.1"/>
    <property type="molecule type" value="Genomic_DNA"/>
</dbReference>
<evidence type="ECO:0000313" key="13">
    <source>
        <dbReference type="Proteomes" id="UP000293550"/>
    </source>
</evidence>
<evidence type="ECO:0000256" key="6">
    <source>
        <dbReference type="ARBA" id="ARBA00022556"/>
    </source>
</evidence>
<gene>
    <name evidence="11" type="primary">lpxB</name>
    <name evidence="12" type="ORF">EQU50_08125</name>
</gene>
<dbReference type="EC" id="2.4.1.182" evidence="3 11"/>
<comment type="catalytic activity">
    <reaction evidence="10 11">
        <text>a lipid X + a UDP-2-N,3-O-bis[(3R)-3-hydroxyacyl]-alpha-D-glucosamine = a lipid A disaccharide + UDP + H(+)</text>
        <dbReference type="Rhea" id="RHEA:67828"/>
        <dbReference type="ChEBI" id="CHEBI:15378"/>
        <dbReference type="ChEBI" id="CHEBI:58223"/>
        <dbReference type="ChEBI" id="CHEBI:137748"/>
        <dbReference type="ChEBI" id="CHEBI:176338"/>
        <dbReference type="ChEBI" id="CHEBI:176343"/>
        <dbReference type="EC" id="2.4.1.182"/>
    </reaction>
</comment>
<reference evidence="12 13" key="1">
    <citation type="submission" date="2018-10" db="EMBL/GenBank/DDBJ databases">
        <title>An updated phylogeny of the Alphaproteobacteria reveals that the parasitic Rickettsiales and Holosporales have independent origins.</title>
        <authorList>
            <person name="Munoz-Gomez S.A."/>
            <person name="Hess S."/>
            <person name="Burger G."/>
            <person name="Lang B.F."/>
            <person name="Susko E."/>
            <person name="Slamovits C.H."/>
            <person name="Roger A.J."/>
        </authorList>
    </citation>
    <scope>NUCLEOTIDE SEQUENCE [LARGE SCALE GENOMIC DNA]</scope>
    <source>
        <strain evidence="12">HOLO01</strain>
    </source>
</reference>
<dbReference type="GO" id="GO:0009245">
    <property type="term" value="P:lipid A biosynthetic process"/>
    <property type="evidence" value="ECO:0007669"/>
    <property type="project" value="UniProtKB-UniRule"/>
</dbReference>
<keyword evidence="7 11" id="KW-0328">Glycosyltransferase</keyword>
<sequence>MTQKLIYLIAGEASGDFLGAQLMKALWKNDPNLRIKGVGGDYMTSQNFESLFPMQDLSLMGIAEILPHLPRLLKRIQETVNDIVAKKPDVLVTIDSPGFCHRVSREVKKKLPSIKIVHYVAPSVWAWRPGRAKKLGQWVDHLLTLFPFEPAYFLPHGLETTFVGHPLVEQDIRPDLTFRTRHNIPDTMPMVTLLAGSRKGEIEHLLPIFCQVAQNLPGVHVVTPTLPIFADQVGQALTKANLSHTVTTTPADKYAAFYASQAALAASGTVSLELALTGLPMVIGYKVSPVTYFLAKYLVNIKHVCLVNILLNKGLVPEYLQDACTVENLTTAMSVLLTDQSQQQKHDLKQAVNLLKSPEGIDPSQKAAEVILSLL</sequence>
<dbReference type="NCBIfam" id="TIGR00215">
    <property type="entry name" value="lpxB"/>
    <property type="match status" value="1"/>
</dbReference>
<dbReference type="AlphaFoldDB" id="A0A4Q7DKD8"/>
<evidence type="ECO:0000256" key="11">
    <source>
        <dbReference type="HAMAP-Rule" id="MF_00392"/>
    </source>
</evidence>
<keyword evidence="5 11" id="KW-0444">Lipid biosynthesis</keyword>
<evidence type="ECO:0000256" key="2">
    <source>
        <dbReference type="ARBA" id="ARBA00007868"/>
    </source>
</evidence>